<dbReference type="Gene3D" id="3.90.190.10">
    <property type="entry name" value="Protein tyrosine phosphatase superfamily"/>
    <property type="match status" value="1"/>
</dbReference>
<dbReference type="SMART" id="SM00404">
    <property type="entry name" value="PTPc_motif"/>
    <property type="match status" value="1"/>
</dbReference>
<dbReference type="Pfam" id="PF00102">
    <property type="entry name" value="Y_phosphatase"/>
    <property type="match status" value="3"/>
</dbReference>
<feature type="region of interest" description="Disordered" evidence="1">
    <location>
        <begin position="394"/>
        <end position="446"/>
    </location>
</feature>
<evidence type="ECO:0000256" key="1">
    <source>
        <dbReference type="SAM" id="MobiDB-lite"/>
    </source>
</evidence>
<organism evidence="4">
    <name type="scientific">Musca domestica</name>
    <name type="common">House fly</name>
    <dbReference type="NCBI Taxonomy" id="7370"/>
    <lineage>
        <taxon>Eukaryota</taxon>
        <taxon>Metazoa</taxon>
        <taxon>Ecdysozoa</taxon>
        <taxon>Arthropoda</taxon>
        <taxon>Hexapoda</taxon>
        <taxon>Insecta</taxon>
        <taxon>Pterygota</taxon>
        <taxon>Neoptera</taxon>
        <taxon>Endopterygota</taxon>
        <taxon>Diptera</taxon>
        <taxon>Brachycera</taxon>
        <taxon>Muscomorpha</taxon>
        <taxon>Muscoidea</taxon>
        <taxon>Muscidae</taxon>
        <taxon>Musca</taxon>
    </lineage>
</organism>
<feature type="region of interest" description="Disordered" evidence="1">
    <location>
        <begin position="586"/>
        <end position="605"/>
    </location>
</feature>
<feature type="compositionally biased region" description="Polar residues" evidence="1">
    <location>
        <begin position="498"/>
        <end position="508"/>
    </location>
</feature>
<protein>
    <submittedName>
        <fullName evidence="6 7">Uncharacterized protein LOC101889449</fullName>
    </submittedName>
</protein>
<dbReference type="EnsemblMetazoa" id="MDOA015199-RB">
    <property type="protein sequence ID" value="MDOA015199-PB"/>
    <property type="gene ID" value="MDOA015199"/>
</dbReference>
<reference evidence="4" key="1">
    <citation type="submission" date="2020-05" db="UniProtKB">
        <authorList>
            <consortium name="EnsemblMetazoa"/>
        </authorList>
    </citation>
    <scope>IDENTIFICATION</scope>
    <source>
        <strain evidence="4">Aabys</strain>
    </source>
</reference>
<feature type="region of interest" description="Disordered" evidence="1">
    <location>
        <begin position="803"/>
        <end position="824"/>
    </location>
</feature>
<feature type="compositionally biased region" description="Polar residues" evidence="1">
    <location>
        <begin position="27"/>
        <end position="44"/>
    </location>
</feature>
<feature type="region of interest" description="Disordered" evidence="1">
    <location>
        <begin position="486"/>
        <end position="520"/>
    </location>
</feature>
<feature type="compositionally biased region" description="Polar residues" evidence="1">
    <location>
        <begin position="222"/>
        <end position="235"/>
    </location>
</feature>
<feature type="compositionally biased region" description="Low complexity" evidence="1">
    <location>
        <begin position="739"/>
        <end position="755"/>
    </location>
</feature>
<dbReference type="GO" id="GO:0004725">
    <property type="term" value="F:protein tyrosine phosphatase activity"/>
    <property type="evidence" value="ECO:0007669"/>
    <property type="project" value="InterPro"/>
</dbReference>
<dbReference type="SMART" id="SM00194">
    <property type="entry name" value="PTPc"/>
    <property type="match status" value="1"/>
</dbReference>
<dbReference type="SUPFAM" id="SSF52799">
    <property type="entry name" value="(Phosphotyrosine protein) phosphatases II"/>
    <property type="match status" value="1"/>
</dbReference>
<dbReference type="VEuPathDB" id="VectorBase:MDOA015199"/>
<dbReference type="OrthoDB" id="9993594at2759"/>
<dbReference type="InterPro" id="IPR003595">
    <property type="entry name" value="Tyr_Pase_cat"/>
</dbReference>
<feature type="compositionally biased region" description="Basic and acidic residues" evidence="1">
    <location>
        <begin position="201"/>
        <end position="221"/>
    </location>
</feature>
<feature type="compositionally biased region" description="Low complexity" evidence="1">
    <location>
        <begin position="93"/>
        <end position="106"/>
    </location>
</feature>
<dbReference type="InterPro" id="IPR000242">
    <property type="entry name" value="PTP_cat"/>
</dbReference>
<dbReference type="InterPro" id="IPR050348">
    <property type="entry name" value="Protein-Tyr_Phosphatase"/>
</dbReference>
<dbReference type="GO" id="GO:0009653">
    <property type="term" value="P:anatomical structure morphogenesis"/>
    <property type="evidence" value="ECO:0007669"/>
    <property type="project" value="UniProtKB-ARBA"/>
</dbReference>
<accession>A0A1I8NHH1</accession>
<evidence type="ECO:0000259" key="2">
    <source>
        <dbReference type="PROSITE" id="PS50055"/>
    </source>
</evidence>
<feature type="compositionally biased region" description="Low complexity" evidence="1">
    <location>
        <begin position="592"/>
        <end position="604"/>
    </location>
</feature>
<feature type="compositionally biased region" description="Basic and acidic residues" evidence="1">
    <location>
        <begin position="923"/>
        <end position="937"/>
    </location>
</feature>
<proteinExistence type="predicted"/>
<feature type="compositionally biased region" description="Low complexity" evidence="1">
    <location>
        <begin position="299"/>
        <end position="312"/>
    </location>
</feature>
<dbReference type="InterPro" id="IPR016130">
    <property type="entry name" value="Tyr_Pase_AS"/>
</dbReference>
<feature type="region of interest" description="Disordered" evidence="1">
    <location>
        <begin position="199"/>
        <end position="235"/>
    </location>
</feature>
<feature type="region of interest" description="Disordered" evidence="1">
    <location>
        <begin position="642"/>
        <end position="683"/>
    </location>
</feature>
<evidence type="ECO:0000259" key="3">
    <source>
        <dbReference type="PROSITE" id="PS50056"/>
    </source>
</evidence>
<dbReference type="PROSITE" id="PS50056">
    <property type="entry name" value="TYR_PHOSPHATASE_2"/>
    <property type="match status" value="1"/>
</dbReference>
<feature type="region of interest" description="Disordered" evidence="1">
    <location>
        <begin position="739"/>
        <end position="759"/>
    </location>
</feature>
<dbReference type="PROSITE" id="PS00383">
    <property type="entry name" value="TYR_PHOSPHATASE_1"/>
    <property type="match status" value="1"/>
</dbReference>
<feature type="compositionally biased region" description="Basic and acidic residues" evidence="1">
    <location>
        <begin position="1550"/>
        <end position="1576"/>
    </location>
</feature>
<dbReference type="RefSeq" id="XP_005174778.1">
    <property type="nucleotide sequence ID" value="XM_005174721.3"/>
</dbReference>
<feature type="domain" description="Tyrosine specific protein phosphatases" evidence="3">
    <location>
        <begin position="1434"/>
        <end position="1450"/>
    </location>
</feature>
<feature type="compositionally biased region" description="Low complexity" evidence="1">
    <location>
        <begin position="394"/>
        <end position="411"/>
    </location>
</feature>
<dbReference type="InterPro" id="IPR029021">
    <property type="entry name" value="Prot-tyrosine_phosphatase-like"/>
</dbReference>
<feature type="compositionally biased region" description="Polar residues" evidence="1">
    <location>
        <begin position="672"/>
        <end position="681"/>
    </location>
</feature>
<dbReference type="InterPro" id="IPR000387">
    <property type="entry name" value="Tyr_Pase_dom"/>
</dbReference>
<keyword evidence="5" id="KW-1185">Reference proteome</keyword>
<dbReference type="PRINTS" id="PR00700">
    <property type="entry name" value="PRTYPHPHTASE"/>
</dbReference>
<dbReference type="PANTHER" id="PTHR19134:SF527">
    <property type="entry name" value="TYROSINE-PROTEIN PHOSPHATASE NON-RECEPTOR TYPE 7"/>
    <property type="match status" value="1"/>
</dbReference>
<evidence type="ECO:0000313" key="6">
    <source>
        <dbReference type="RefSeq" id="XP_005174777.1"/>
    </source>
</evidence>
<feature type="region of interest" description="Disordered" evidence="1">
    <location>
        <begin position="896"/>
        <end position="937"/>
    </location>
</feature>
<dbReference type="PANTHER" id="PTHR19134">
    <property type="entry name" value="RECEPTOR-TYPE TYROSINE-PROTEIN PHOSPHATASE"/>
    <property type="match status" value="1"/>
</dbReference>
<feature type="compositionally biased region" description="Polar residues" evidence="1">
    <location>
        <begin position="333"/>
        <end position="353"/>
    </location>
</feature>
<dbReference type="GO" id="GO:0048666">
    <property type="term" value="P:neuron development"/>
    <property type="evidence" value="ECO:0007669"/>
    <property type="project" value="UniProtKB-ARBA"/>
</dbReference>
<feature type="compositionally biased region" description="Low complexity" evidence="1">
    <location>
        <begin position="1"/>
        <end position="12"/>
    </location>
</feature>
<feature type="compositionally biased region" description="Acidic residues" evidence="1">
    <location>
        <begin position="45"/>
        <end position="56"/>
    </location>
</feature>
<sequence length="1635" mass="181766">MDNNNYNFNNNNSEAENMQRGQEDLMRSSSSSTTTAFEYSFPTNNEDEDDDDDDDTESNKSTPYFTPMEFIQSPFEFPTPRLPDTTSAEHQLTSAAAATPSSNAQTFAKTNNSELESMPSKDHHQQQHHQVVDNQQSPRILQLSGAAPGTPKAAAALIKHLEPSSPKVKGKYRRFSLYERRSCSPQHLIIKNASSVECTVDTDKENTKPKTKATDKHDESHSGGNNSPSLVLDETTGSPRILTSSEAAMISSGRLSYSPKLLTSINNLHLGSPLGVISSAGYKNGNYFKFPEIDHVVQQETSSQTGSTAATALDDNSSVSRSSKDNHKRGNLTRKSSSNDNQTTSTPNSNYESLNEAEMEIKPTTTSAILPKIETKRNRKNKNNLTIKIINNSSSTASTTGSSSMSGTTTGPCYEKPPPSPNSSNKPKTPTIKSTKEKALSLDSAHSAKECGTAIKSTLMIKPELYLSCDEIDSNLSGSSNRLEVHSHDRLRSHHPSNTRSTSMSQLSIGHGAGNSAKLNKNIRRRIPNSNSVDWQLHQRKHPTFHHVIPDPINKKLTEKRDDAKLVVILKEDEEVSPEQQQQIHSYSALQTPNSSTCTSTPSSALRTPYKHNPLLHNSNTNLKTLPEFLTLVEFSTPTASAMGGDHPYKQKSMDLPSSSTAVAPLAGGRPPNSSSSTNLLQRRGSNHSLTLNLHSQSYSNLLGSCRSGLSVSNYSLGSVGNSSNNLNSKSSCNLNLSTTQTSQTTNTTATVTSQGARQSLFRRRGSNQSLTLTNLSCGNLNSFASQNSLNVERSGQLPSLARPIANASLTTTPRRGLLERRGSNQSLTLNMSSSFGGIGSDRGALGNSSINLGDAAKAEEEIKASNHHSTLMPNCSVHSHQRRFFSSESLNRNNSSQFGELNPPHKRNANQLCFGSVNDLKPSPDRGSSHNLRDDNTNTQVEHFDFKETSVCTCPSIRNIMTKPLSPQTTSEEFKIYLANIQMLQNASNALNQNDLIKLNYIFDNSYASRSKGIADQSIPILMSTHNQSSKEAETPPPAMTSNSEDCEIIERYMQVVRDILQTLQPDEEEQKRMFLNLHKEFWDLPLNHQEKPMVFGSQTKNRYKTILPNENSRVILEKESKLLMEMMENCCGGIPEVDEETLIDGLTKPSMLVAEEVPYINANYIKGPDYTSKCYIATQGPLPNTIYEFWLMIYQNTKKYIKISKGPDSPSRRQGKLLQQYYQKIVMLTNFLENNRQKCSVYFPVELNEIFITTPREEVVQASEKFTEFICPYLSEEAMATEIDESEGTAVKIINIACSKVEVNDELKTHLPNSKSFFVMKNVGIVKKNGFSIRKILILYCANFTDVVNIPYLLINKFVCYHYWYPDWPDHRSPRDINTLLDISLHVSNLGKCESEFEVFSDADVTPPSHVNAQSTELYQQDIFNAVQPLPVIHCSAGIGRTGCMTAILNGIRQVRQSLAYSLTSMAAKAAKQATSAQALSPVDFRLPRQFLEEDVLLLEAPMPTDIDCSFTRNTLLYMRYILKMEKKIKEQEQQQRQQQQPAVSNESHGDCSDSDLSPHEDREDPNTVGEDKWRLPSVAELPKMPNIFVDVLGIVCNLRLQRGGMVQNSEQYELIHRAICLYLKRTFALKRF</sequence>
<dbReference type="VEuPathDB" id="VectorBase:MDOMA2_002322"/>
<name>A0A1I8NHH1_MUSDO</name>
<dbReference type="EnsemblMetazoa" id="MDOA015199-RA">
    <property type="protein sequence ID" value="MDOA015199-PA"/>
    <property type="gene ID" value="MDOA015199"/>
</dbReference>
<feature type="region of interest" description="Disordered" evidence="1">
    <location>
        <begin position="1"/>
        <end position="135"/>
    </location>
</feature>
<dbReference type="Proteomes" id="UP001652621">
    <property type="component" value="Unplaced"/>
</dbReference>
<evidence type="ECO:0000313" key="5">
    <source>
        <dbReference type="Proteomes" id="UP001652621"/>
    </source>
</evidence>
<feature type="compositionally biased region" description="Low complexity" evidence="1">
    <location>
        <begin position="422"/>
        <end position="431"/>
    </location>
</feature>
<feature type="region of interest" description="Disordered" evidence="1">
    <location>
        <begin position="299"/>
        <end position="377"/>
    </location>
</feature>
<dbReference type="RefSeq" id="XP_005174777.1">
    <property type="nucleotide sequence ID" value="XM_005174720.3"/>
</dbReference>
<evidence type="ECO:0000313" key="7">
    <source>
        <dbReference type="RefSeq" id="XP_005174778.1"/>
    </source>
</evidence>
<dbReference type="eggNOG" id="KOG0789">
    <property type="taxonomic scope" value="Eukaryota"/>
</dbReference>
<gene>
    <name evidence="4" type="primary">101889449</name>
    <name evidence="6 7" type="synonym">LOC101889449</name>
</gene>
<dbReference type="STRING" id="7370.A0A1I8NHH1"/>
<feature type="domain" description="Tyrosine-protein phosphatase" evidence="2">
    <location>
        <begin position="1099"/>
        <end position="1625"/>
    </location>
</feature>
<dbReference type="PROSITE" id="PS50055">
    <property type="entry name" value="TYR_PHOSPHATASE_PTP"/>
    <property type="match status" value="1"/>
</dbReference>
<evidence type="ECO:0000313" key="4">
    <source>
        <dbReference type="EnsemblMetazoa" id="MDOA015199-PB"/>
    </source>
</evidence>
<dbReference type="KEGG" id="mde:101889449"/>
<feature type="region of interest" description="Disordered" evidence="1">
    <location>
        <begin position="1534"/>
        <end position="1576"/>
    </location>
</feature>
<reference evidence="6 7" key="2">
    <citation type="submission" date="2025-04" db="UniProtKB">
        <authorList>
            <consortium name="RefSeq"/>
        </authorList>
    </citation>
    <scope>IDENTIFICATION</scope>
    <source>
        <strain evidence="6 7">Aabys</strain>
    </source>
</reference>